<gene>
    <name evidence="1" type="ORF">KHA90_11840</name>
</gene>
<dbReference type="EMBL" id="JAGYVZ010000010">
    <property type="protein sequence ID" value="MBS7231718.1"/>
    <property type="molecule type" value="Genomic_DNA"/>
</dbReference>
<reference evidence="1 2" key="1">
    <citation type="journal article" date="2018" name="Int. J. Syst. Evol. Microbiol.">
        <title>Flavobacterium chryseum sp. nov. and Flavobacterium psychroterrae sp. nov., novel environmental bacteria isolated from Antarctica.</title>
        <authorList>
            <person name="Kralova S."/>
            <person name="Svec P."/>
            <person name="Busse H.J."/>
            <person name="Stankova E."/>
            <person name="Vaczi P."/>
            <person name="Sedlacek I."/>
        </authorList>
    </citation>
    <scope>NUCLEOTIDE SEQUENCE [LARGE SCALE GENOMIC DNA]</scope>
    <source>
        <strain evidence="1 2">CCM 8827</strain>
    </source>
</reference>
<evidence type="ECO:0000313" key="2">
    <source>
        <dbReference type="Proteomes" id="UP000722625"/>
    </source>
</evidence>
<comment type="caution">
    <text evidence="1">The sequence shown here is derived from an EMBL/GenBank/DDBJ whole genome shotgun (WGS) entry which is preliminary data.</text>
</comment>
<dbReference type="Proteomes" id="UP000722625">
    <property type="component" value="Unassembled WGS sequence"/>
</dbReference>
<protein>
    <submittedName>
        <fullName evidence="1">Uncharacterized protein</fullName>
    </submittedName>
</protein>
<evidence type="ECO:0000313" key="1">
    <source>
        <dbReference type="EMBL" id="MBS7231718.1"/>
    </source>
</evidence>
<proteinExistence type="predicted"/>
<organism evidence="1 2">
    <name type="scientific">Flavobacterium psychroterrae</name>
    <dbReference type="NCBI Taxonomy" id="2133767"/>
    <lineage>
        <taxon>Bacteria</taxon>
        <taxon>Pseudomonadati</taxon>
        <taxon>Bacteroidota</taxon>
        <taxon>Flavobacteriia</taxon>
        <taxon>Flavobacteriales</taxon>
        <taxon>Flavobacteriaceae</taxon>
        <taxon>Flavobacterium</taxon>
    </lineage>
</organism>
<keyword evidence="2" id="KW-1185">Reference proteome</keyword>
<sequence>MRTFHIRVNAKIKRKRWNDNDEPFFTEINWDAELEIDGIKKLEKLLDLNYSKELKSVNIPSFIISYIEYDDLDYDSINDEIIKLETKLIREIG</sequence>
<name>A0ABS5PBR2_9FLAO</name>
<accession>A0ABS5PBR2</accession>
<dbReference type="RefSeq" id="WP_213299737.1">
    <property type="nucleotide sequence ID" value="NZ_JAGYVZ010000010.1"/>
</dbReference>